<gene>
    <name evidence="1" type="ORF">F4821DRAFT_214247</name>
</gene>
<evidence type="ECO:0000313" key="1">
    <source>
        <dbReference type="EMBL" id="KAI6082476.1"/>
    </source>
</evidence>
<dbReference type="Proteomes" id="UP001497680">
    <property type="component" value="Unassembled WGS sequence"/>
</dbReference>
<sequence length="115" mass="13320">MDSLEGEIRCIFSFFLSLLLRWITGDVSSTPVPDLFFFLLPSQILESLPICKYLSELLYRVRCITRSWCVERLFHTSNSSSQQNHLSPMGESSEASKRGIHHMVHAAFIICRNYY</sequence>
<evidence type="ECO:0000313" key="2">
    <source>
        <dbReference type="Proteomes" id="UP001497680"/>
    </source>
</evidence>
<organism evidence="1 2">
    <name type="scientific">Hypoxylon rubiginosum</name>
    <dbReference type="NCBI Taxonomy" id="110542"/>
    <lineage>
        <taxon>Eukaryota</taxon>
        <taxon>Fungi</taxon>
        <taxon>Dikarya</taxon>
        <taxon>Ascomycota</taxon>
        <taxon>Pezizomycotina</taxon>
        <taxon>Sordariomycetes</taxon>
        <taxon>Xylariomycetidae</taxon>
        <taxon>Xylariales</taxon>
        <taxon>Hypoxylaceae</taxon>
        <taxon>Hypoxylon</taxon>
    </lineage>
</organism>
<comment type="caution">
    <text evidence="1">The sequence shown here is derived from an EMBL/GenBank/DDBJ whole genome shotgun (WGS) entry which is preliminary data.</text>
</comment>
<proteinExistence type="predicted"/>
<name>A0ACC0CQ45_9PEZI</name>
<accession>A0ACC0CQ45</accession>
<reference evidence="1 2" key="1">
    <citation type="journal article" date="2022" name="New Phytol.">
        <title>Ecological generalism drives hyperdiversity of secondary metabolite gene clusters in xylarialean endophytes.</title>
        <authorList>
            <person name="Franco M.E.E."/>
            <person name="Wisecaver J.H."/>
            <person name="Arnold A.E."/>
            <person name="Ju Y.M."/>
            <person name="Slot J.C."/>
            <person name="Ahrendt S."/>
            <person name="Moore L.P."/>
            <person name="Eastman K.E."/>
            <person name="Scott K."/>
            <person name="Konkel Z."/>
            <person name="Mondo S.J."/>
            <person name="Kuo A."/>
            <person name="Hayes R.D."/>
            <person name="Haridas S."/>
            <person name="Andreopoulos B."/>
            <person name="Riley R."/>
            <person name="LaButti K."/>
            <person name="Pangilinan J."/>
            <person name="Lipzen A."/>
            <person name="Amirebrahimi M."/>
            <person name="Yan J."/>
            <person name="Adam C."/>
            <person name="Keymanesh K."/>
            <person name="Ng V."/>
            <person name="Louie K."/>
            <person name="Northen T."/>
            <person name="Drula E."/>
            <person name="Henrissat B."/>
            <person name="Hsieh H.M."/>
            <person name="Youens-Clark K."/>
            <person name="Lutzoni F."/>
            <person name="Miadlikowska J."/>
            <person name="Eastwood D.C."/>
            <person name="Hamelin R.C."/>
            <person name="Grigoriev I.V."/>
            <person name="U'Ren J.M."/>
        </authorList>
    </citation>
    <scope>NUCLEOTIDE SEQUENCE [LARGE SCALE GENOMIC DNA]</scope>
    <source>
        <strain evidence="1 2">ER1909</strain>
    </source>
</reference>
<keyword evidence="2" id="KW-1185">Reference proteome</keyword>
<dbReference type="EMBL" id="MU394370">
    <property type="protein sequence ID" value="KAI6082476.1"/>
    <property type="molecule type" value="Genomic_DNA"/>
</dbReference>
<protein>
    <submittedName>
        <fullName evidence="1">Uncharacterized protein</fullName>
    </submittedName>
</protein>